<dbReference type="GO" id="GO:0016020">
    <property type="term" value="C:membrane"/>
    <property type="evidence" value="ECO:0007669"/>
    <property type="project" value="UniProtKB-SubCell"/>
</dbReference>
<feature type="transmembrane region" description="Helical" evidence="6">
    <location>
        <begin position="380"/>
        <end position="402"/>
    </location>
</feature>
<evidence type="ECO:0000256" key="6">
    <source>
        <dbReference type="SAM" id="Phobius"/>
    </source>
</evidence>
<sequence length="1485" mass="167551">MNDPIEWQESWLGRAAELLRRDGPGDLPKLLRAIHEGVRLRRRLDELAPDPVRPGHPELDDLLERLQDEASARLSRLDRAAGLDPMLAASTARRLRSDQAYLDALLTRPSPDPLRQAALLDRVRRDLPWLSELVALVDGGVPTHPAVSARIELDRLEDALRQDGDPALAPKRLELYSRAEELRRSLLENRIERILRRPIPDADPSELWARRFLLSRLQAELQAAIGDIDAPPTPGADPDSPPDRRQVAALEHRRAALAAAASDRLRSLSPEAAEGAWDELLAVARGESNELISVLEEVDSSLAVRLLERSREDMARLRDDCEAGMRLAAESGSGSHRVNHLRRVARRFGRMSRTARNEWQEKLLSHRLAARFGPRFQKRLDGLILVLILVLTALIVVETIMSNAGTLSLGAEAVFAWSDLAICAVFLFELGLKLAFAPMRALFLRRHFLLDLLPSIPFGFLAFALAGPAEAAGIAWIRIVRIPRLIRYVRLLRPVIRFVRLFIFFFRFTDRLVRRYARVFNRNIILFEPKAERDEQTRNHHLLYVLRRNFERRAPEHFARLDAAQRIALAEAGLEDLRRQVAEIPAADYSERVEDEVKDIPVEEVVERLIEMTPEELVEQMGSTFVASIDRYLQLFDVPIVRNLPVIRTVLEHRRKGPAEAAALAANYLGFAMQRALDVIYYVADLQATVSPPLFLDKLGRTIVNATRRPAIRLLSFGISFAALYLLVALLVPSGDAVVAPVEGERPDVGLLHAFGLWLRGVLGWFAGKLGLPVIVIGVVCFVLMQIGGWFRRIANQAAEFCERVVEAQFSAQTKLLKLRRKSRDMRFLAERVTVPEILLRGSDDLDAGPDLDLDLDLDADAHSAPASSLPARRNGDGRPSGVSTDGDAPVVIDHDDFGLDLDARLKSSETDFLHTLKLLYQDYLDGSPFHRNDTKASTQLLGSLALRNLSLSNLPFFLRGRRRLDRLDLNRAAASLLGGPYLWFDYITRMIVQETAKLLIDYNRHAVPLDRLACSPQSVRSRYRSWLAARLNVPESAIALPDPVGEFPRADRLAPSRRRPEADEFLENVDFTAVDFLIADPKRDEEIRLRYGDALAGLVRRDRERNLRAAFRSLPLHRAPASQRTINAFHLYESYLGRGKLLVLPFRIAWWTVRGIGYVSSRLVRVIREILHPTVAAAPVEPEDSYRAALRKIHRMRKPAFMESLWLRARFDVEYLGLPLPTVPGGVAGDSLMEVDLDFIGASRHERVMADRFREERRDCVVRASRWLAEFGWDFDRLPEFLSRNLPHLVDRRGEVIRALIAAWVADHDDVATLGTAIDALRLVVTHAADPTADPGTLPEGFPEPPESGGPSWYRSKDVRRPIQAVLDLPCSPPLSPEQRARADRYLRRHRRELKPWARVLLGQGGDDPVATLRARLAEVMLRSDLWSDQILTLRTIQTLTMLDVQHYSELVWTLGGFDRLDPSTPASSLPFAEREEAEETLVG</sequence>
<dbReference type="InterPro" id="IPR027359">
    <property type="entry name" value="Volt_channel_dom_sf"/>
</dbReference>
<keyword evidence="2 6" id="KW-0812">Transmembrane</keyword>
<feature type="region of interest" description="Disordered" evidence="5">
    <location>
        <begin position="864"/>
        <end position="887"/>
    </location>
</feature>
<reference evidence="7 8" key="2">
    <citation type="submission" date="2019-01" db="EMBL/GenBank/DDBJ databases">
        <title>Tautonia sociabilis, a novel thermotolerant planctomycete of Isosphaeraceae family, isolated from a 4000 m deep subterranean habitat.</title>
        <authorList>
            <person name="Kovaleva O.L."/>
            <person name="Elcheninov A.G."/>
            <person name="Van Heerden E."/>
            <person name="Toshchakov S.V."/>
            <person name="Novikov A."/>
            <person name="Bonch-Osmolovskaya E.A."/>
            <person name="Kublanov I.V."/>
        </authorList>
    </citation>
    <scope>NUCLEOTIDE SEQUENCE [LARGE SCALE GENOMIC DNA]</scope>
    <source>
        <strain evidence="7 8">GM2012</strain>
    </source>
</reference>
<evidence type="ECO:0000256" key="3">
    <source>
        <dbReference type="ARBA" id="ARBA00022989"/>
    </source>
</evidence>
<organism evidence="7 8">
    <name type="scientific">Tautonia sociabilis</name>
    <dbReference type="NCBI Taxonomy" id="2080755"/>
    <lineage>
        <taxon>Bacteria</taxon>
        <taxon>Pseudomonadati</taxon>
        <taxon>Planctomycetota</taxon>
        <taxon>Planctomycetia</taxon>
        <taxon>Isosphaerales</taxon>
        <taxon>Isosphaeraceae</taxon>
        <taxon>Tautonia</taxon>
    </lineage>
</organism>
<feature type="transmembrane region" description="Helical" evidence="6">
    <location>
        <begin position="762"/>
        <end position="785"/>
    </location>
</feature>
<accession>A0A432MHH1</accession>
<feature type="transmembrane region" description="Helical" evidence="6">
    <location>
        <begin position="448"/>
        <end position="479"/>
    </location>
</feature>
<evidence type="ECO:0008006" key="9">
    <source>
        <dbReference type="Google" id="ProtNLM"/>
    </source>
</evidence>
<evidence type="ECO:0000313" key="7">
    <source>
        <dbReference type="EMBL" id="RUL86748.1"/>
    </source>
</evidence>
<keyword evidence="3 6" id="KW-1133">Transmembrane helix</keyword>
<reference evidence="7 8" key="1">
    <citation type="submission" date="2018-12" db="EMBL/GenBank/DDBJ databases">
        <authorList>
            <person name="Toschakov S.V."/>
        </authorList>
    </citation>
    <scope>NUCLEOTIDE SEQUENCE [LARGE SCALE GENOMIC DNA]</scope>
    <source>
        <strain evidence="7 8">GM2012</strain>
    </source>
</reference>
<dbReference type="EMBL" id="RYZH01000030">
    <property type="protein sequence ID" value="RUL86748.1"/>
    <property type="molecule type" value="Genomic_DNA"/>
</dbReference>
<comment type="subcellular location">
    <subcellularLocation>
        <location evidence="1">Membrane</location>
        <topology evidence="1">Multi-pass membrane protein</topology>
    </subcellularLocation>
</comment>
<dbReference type="Gene3D" id="1.20.120.350">
    <property type="entry name" value="Voltage-gated potassium channels. Chain C"/>
    <property type="match status" value="1"/>
</dbReference>
<dbReference type="OrthoDB" id="255982at2"/>
<keyword evidence="4 6" id="KW-0472">Membrane</keyword>
<evidence type="ECO:0000256" key="4">
    <source>
        <dbReference type="ARBA" id="ARBA00023136"/>
    </source>
</evidence>
<evidence type="ECO:0000256" key="5">
    <source>
        <dbReference type="SAM" id="MobiDB-lite"/>
    </source>
</evidence>
<name>A0A432MHH1_9BACT</name>
<keyword evidence="8" id="KW-1185">Reference proteome</keyword>
<evidence type="ECO:0000256" key="2">
    <source>
        <dbReference type="ARBA" id="ARBA00022692"/>
    </source>
</evidence>
<evidence type="ECO:0000256" key="1">
    <source>
        <dbReference type="ARBA" id="ARBA00004141"/>
    </source>
</evidence>
<comment type="caution">
    <text evidence="7">The sequence shown here is derived from an EMBL/GenBank/DDBJ whole genome shotgun (WGS) entry which is preliminary data.</text>
</comment>
<evidence type="ECO:0000313" key="8">
    <source>
        <dbReference type="Proteomes" id="UP000280296"/>
    </source>
</evidence>
<feature type="transmembrane region" description="Helical" evidence="6">
    <location>
        <begin position="414"/>
        <end position="436"/>
    </location>
</feature>
<feature type="region of interest" description="Disordered" evidence="5">
    <location>
        <begin position="225"/>
        <end position="244"/>
    </location>
</feature>
<protein>
    <recommendedName>
        <fullName evidence="9">Ion transport domain-containing protein</fullName>
    </recommendedName>
</protein>
<feature type="transmembrane region" description="Helical" evidence="6">
    <location>
        <begin position="711"/>
        <end position="732"/>
    </location>
</feature>
<proteinExistence type="predicted"/>
<dbReference type="RefSeq" id="WP_126726410.1">
    <property type="nucleotide sequence ID" value="NZ_RYZH01000030.1"/>
</dbReference>
<gene>
    <name evidence="7" type="ORF">TsocGM_15710</name>
</gene>
<dbReference type="SUPFAM" id="SSF81324">
    <property type="entry name" value="Voltage-gated potassium channels"/>
    <property type="match status" value="1"/>
</dbReference>
<dbReference type="Proteomes" id="UP000280296">
    <property type="component" value="Unassembled WGS sequence"/>
</dbReference>
<feature type="region of interest" description="Disordered" evidence="5">
    <location>
        <begin position="1333"/>
        <end position="1356"/>
    </location>
</feature>